<dbReference type="VEuPathDB" id="PiroplasmaDB:BBOV_I002720"/>
<dbReference type="EMBL" id="AK440412">
    <property type="protein sequence ID" value="BAN64206.1"/>
    <property type="molecule type" value="mRNA"/>
</dbReference>
<organism evidence="1">
    <name type="scientific">Babesia bovis</name>
    <dbReference type="NCBI Taxonomy" id="5865"/>
    <lineage>
        <taxon>Eukaryota</taxon>
        <taxon>Sar</taxon>
        <taxon>Alveolata</taxon>
        <taxon>Apicomplexa</taxon>
        <taxon>Aconoidasida</taxon>
        <taxon>Piroplasmida</taxon>
        <taxon>Babesiidae</taxon>
        <taxon>Babesia</taxon>
    </lineage>
</organism>
<evidence type="ECO:0000313" key="1">
    <source>
        <dbReference type="EMBL" id="BAN64206.1"/>
    </source>
</evidence>
<dbReference type="AlphaFoldDB" id="S6B5D8"/>
<gene>
    <name evidence="1" type="primary">BBOV_I002720</name>
</gene>
<proteinExistence type="evidence at transcript level"/>
<name>S6B5D8_BABBO</name>
<sequence>MAENMSMFDRSWEVISVYSIGHNCEEAISQQEFIIFYKRFKAGPVKIHILPETSFFLFMQPAAANAICPDDVQYLPFKNGDGCASSSSLSAAFDCSKAFGSGYWQPSSGRITGQWLMRTFTNPVEWVHFHFSPIYGGLPMHAIISFPDGSEEDFELHSQLRYELGYHGVVDSIRIMIETMSPGDGITGSDTVDNKEIIGGTFAFYGRECGARTTVEEAVHFPIHISFCQGGHACGPDHLDLGHTKGYHGRLSYGWASSNVVADIADIQICRPQVNHIVDVNLDSVPLIDRELTELSATTKKHSVYELLLKQKAGLPLGQGQRWTIDVPEHGVYKVEVLLSALCTNVDSASLLINNVEMLEGELLQVGQSLELHARVPLERVGSLELRSSSNGLFLINVIIYPSNM</sequence>
<accession>S6B5D8</accession>
<protein>
    <submittedName>
        <fullName evidence="1">PA14 domain containing protein</fullName>
    </submittedName>
</protein>
<reference evidence="1" key="1">
    <citation type="journal article" date="2014" name="BMC Genomics">
        <title>The Babesia bovis gene and promoter model: an update from full-length EST analysis.</title>
        <authorList>
            <person name="Yamagishi J."/>
            <person name="Wakaguri H."/>
            <person name="Yokoyama N."/>
            <person name="Yamashita R."/>
            <person name="Suzuki Y."/>
            <person name="Xuan X."/>
            <person name="Igarashi I."/>
        </authorList>
    </citation>
    <scope>NUCLEOTIDE SEQUENCE</scope>
    <source>
        <strain evidence="1">Texas</strain>
    </source>
</reference>